<dbReference type="PROSITE" id="PS51885">
    <property type="entry name" value="NEPRILYSIN"/>
    <property type="match status" value="1"/>
</dbReference>
<dbReference type="InterPro" id="IPR042089">
    <property type="entry name" value="Peptidase_M13_dom_2"/>
</dbReference>
<feature type="region of interest" description="Disordered" evidence="2">
    <location>
        <begin position="795"/>
        <end position="823"/>
    </location>
</feature>
<dbReference type="EMBL" id="JARKHS020034515">
    <property type="protein sequence ID" value="KAK8758074.1"/>
    <property type="molecule type" value="Genomic_DNA"/>
</dbReference>
<feature type="compositionally biased region" description="Low complexity" evidence="2">
    <location>
        <begin position="1060"/>
        <end position="1070"/>
    </location>
</feature>
<dbReference type="InterPro" id="IPR024079">
    <property type="entry name" value="MetalloPept_cat_dom_sf"/>
</dbReference>
<keyword evidence="5" id="KW-1185">Reference proteome</keyword>
<dbReference type="Gene3D" id="3.40.390.10">
    <property type="entry name" value="Collagenase (Catalytic Domain)"/>
    <property type="match status" value="1"/>
</dbReference>
<dbReference type="GO" id="GO:0004222">
    <property type="term" value="F:metalloendopeptidase activity"/>
    <property type="evidence" value="ECO:0007669"/>
    <property type="project" value="InterPro"/>
</dbReference>
<proteinExistence type="inferred from homology"/>
<dbReference type="InterPro" id="IPR008753">
    <property type="entry name" value="Peptidase_M13_N"/>
</dbReference>
<dbReference type="Gene3D" id="1.10.1380.10">
    <property type="entry name" value="Neutral endopeptidase , domain2"/>
    <property type="match status" value="1"/>
</dbReference>
<dbReference type="InterPro" id="IPR000718">
    <property type="entry name" value="Peptidase_M13"/>
</dbReference>
<feature type="compositionally biased region" description="Polar residues" evidence="2">
    <location>
        <begin position="1758"/>
        <end position="1772"/>
    </location>
</feature>
<feature type="compositionally biased region" description="Basic residues" evidence="2">
    <location>
        <begin position="1084"/>
        <end position="1093"/>
    </location>
</feature>
<feature type="domain" description="Peptidase M13 N-terminal" evidence="3">
    <location>
        <begin position="1897"/>
        <end position="2214"/>
    </location>
</feature>
<gene>
    <name evidence="4" type="ORF">V5799_004294</name>
</gene>
<feature type="compositionally biased region" description="Acidic residues" evidence="2">
    <location>
        <begin position="664"/>
        <end position="693"/>
    </location>
</feature>
<feature type="compositionally biased region" description="Pro residues" evidence="2">
    <location>
        <begin position="94"/>
        <end position="112"/>
    </location>
</feature>
<feature type="compositionally biased region" description="Basic residues" evidence="2">
    <location>
        <begin position="1425"/>
        <end position="1436"/>
    </location>
</feature>
<evidence type="ECO:0000256" key="2">
    <source>
        <dbReference type="SAM" id="MobiDB-lite"/>
    </source>
</evidence>
<feature type="compositionally biased region" description="Pro residues" evidence="2">
    <location>
        <begin position="189"/>
        <end position="203"/>
    </location>
</feature>
<feature type="region of interest" description="Disordered" evidence="2">
    <location>
        <begin position="403"/>
        <end position="438"/>
    </location>
</feature>
<feature type="compositionally biased region" description="Polar residues" evidence="2">
    <location>
        <begin position="534"/>
        <end position="548"/>
    </location>
</feature>
<reference evidence="4 5" key="1">
    <citation type="journal article" date="2023" name="Arcadia Sci">
        <title>De novo assembly of a long-read Amblyomma americanum tick genome.</title>
        <authorList>
            <person name="Chou S."/>
            <person name="Poskanzer K.E."/>
            <person name="Rollins M."/>
            <person name="Thuy-Boun P.S."/>
        </authorList>
    </citation>
    <scope>NUCLEOTIDE SEQUENCE [LARGE SCALE GENOMIC DNA]</scope>
    <source>
        <strain evidence="4">F_SG_1</strain>
        <tissue evidence="4">Salivary glands</tissue>
    </source>
</reference>
<feature type="compositionally biased region" description="Basic and acidic residues" evidence="2">
    <location>
        <begin position="1652"/>
        <end position="1664"/>
    </location>
</feature>
<comment type="caution">
    <text evidence="4">The sequence shown here is derived from an EMBL/GenBank/DDBJ whole genome shotgun (WGS) entry which is preliminary data.</text>
</comment>
<organism evidence="4 5">
    <name type="scientific">Amblyomma americanum</name>
    <name type="common">Lone star tick</name>
    <dbReference type="NCBI Taxonomy" id="6943"/>
    <lineage>
        <taxon>Eukaryota</taxon>
        <taxon>Metazoa</taxon>
        <taxon>Ecdysozoa</taxon>
        <taxon>Arthropoda</taxon>
        <taxon>Chelicerata</taxon>
        <taxon>Arachnida</taxon>
        <taxon>Acari</taxon>
        <taxon>Parasitiformes</taxon>
        <taxon>Ixodida</taxon>
        <taxon>Ixodoidea</taxon>
        <taxon>Ixodidae</taxon>
        <taxon>Amblyomminae</taxon>
        <taxon>Amblyomma</taxon>
    </lineage>
</organism>
<dbReference type="GO" id="GO:0006508">
    <property type="term" value="P:proteolysis"/>
    <property type="evidence" value="ECO:0007669"/>
    <property type="project" value="InterPro"/>
</dbReference>
<evidence type="ECO:0000259" key="3">
    <source>
        <dbReference type="Pfam" id="PF05649"/>
    </source>
</evidence>
<feature type="compositionally biased region" description="Low complexity" evidence="2">
    <location>
        <begin position="1484"/>
        <end position="1522"/>
    </location>
</feature>
<dbReference type="Pfam" id="PF05649">
    <property type="entry name" value="Peptidase_M13_N"/>
    <property type="match status" value="1"/>
</dbReference>
<feature type="region of interest" description="Disordered" evidence="2">
    <location>
        <begin position="234"/>
        <end position="263"/>
    </location>
</feature>
<feature type="region of interest" description="Disordered" evidence="2">
    <location>
        <begin position="1059"/>
        <end position="1093"/>
    </location>
</feature>
<feature type="region of interest" description="Disordered" evidence="2">
    <location>
        <begin position="1596"/>
        <end position="1664"/>
    </location>
</feature>
<feature type="region of interest" description="Disordered" evidence="2">
    <location>
        <begin position="984"/>
        <end position="1020"/>
    </location>
</feature>
<feature type="compositionally biased region" description="Pro residues" evidence="2">
    <location>
        <begin position="602"/>
        <end position="613"/>
    </location>
</feature>
<protein>
    <recommendedName>
        <fullName evidence="3">Peptidase M13 N-terminal domain-containing protein</fullName>
    </recommendedName>
</protein>
<feature type="compositionally biased region" description="Basic residues" evidence="2">
    <location>
        <begin position="650"/>
        <end position="659"/>
    </location>
</feature>
<feature type="region of interest" description="Disordered" evidence="2">
    <location>
        <begin position="1"/>
        <end position="218"/>
    </location>
</feature>
<comment type="similarity">
    <text evidence="1">Belongs to the peptidase M13 family.</text>
</comment>
<feature type="region of interest" description="Disordered" evidence="2">
    <location>
        <begin position="1352"/>
        <end position="1411"/>
    </location>
</feature>
<evidence type="ECO:0000256" key="1">
    <source>
        <dbReference type="ARBA" id="ARBA00007357"/>
    </source>
</evidence>
<name>A0AAQ4D6I4_AMBAM</name>
<feature type="region of interest" description="Disordered" evidence="2">
    <location>
        <begin position="534"/>
        <end position="570"/>
    </location>
</feature>
<sequence>MQNGGQPTAAGGSPRAPGLPGWPPPSGPGPAPGGSSPGRLRSPSPLRPLVGLRSSSPPRPPLAAPVTPSPRLRTAAAPGAQIPPGSSPLGTQNVPPPPKPDASPSAGVPPPIGLAAPTADAIPPSLMPDASPPVGAAPTTAPPAGPPAAGTAPPDPSQAEKSADEPPLAPLEPQPATAPGIPLGAAPSISPPKALPQEPPPAAVPLAPAEGAGEKAGSGFVDVAAPTVAGSAAHFADTGASPSDAGAAGVFAGPSEARPPNAVGGDALILNKLTEIQDLLTRNAAEAPDGTPGGLSLRTRSNKVAFSIAAQSLPFLQSVEGQRLEAQSSGSQRSGNVMESPFAFGYAPSSLPAQNIARSEASDGLPLRYAYAPAYASSPGNASRPPVIASNVPLTFAYGPTLSSLGQETSQPSVTPENRRVPYEPAATGPSNAAGSNMTRDVPLTFAYSPSTSMGGQSNTSSLHPTGNDIPLTFAYSPAMSFGQREGHSPQAMTGGIPSRFTSPQASYPFANNSMNEARANELSISFGYPVYSQPRQSTPLPTATTRQAPHPRYRFEFGPPFSDPRDASRDAFHWSPWDVSPLAQTQRAAVRKTTITIPTTPDSPPASPPPKTAPEKKSSASPQVAPVSREEIFVEEITEHNSSEASYKERRRFIRDRRFKQTEEDDDDNADEESDDEDEEEEGEEEEEEDFDFNALREQATRNRRRAYEPRPPPRASRRKRTATVLMSGRQPGPFPPAMGMYPGAAPYYMNQAHVPLGNFYQTGPPMAAMCPPVEGYQPAGPMMQPPPPVPLYQTEQPQGWANQQQQLRQPASAPSRSSYPDAGIVRTEEQIKYECISGQSSQVQADNRTIISTGSATMSRAPVQQHAAQGDGRAPYVSAQQEKSQAISQKTTVASPISERRLQLAPNVELKISRDAEDERVTASQADKKKEVEIKITEQVLIAMKGDEEAESVGETTAASSTQLRVETPGVVAEARSEVELVQYGTPVPEKQKGDKPPAKKSRRIRSEKKAGAEKGTSCCRTLSPCFQTVCHSKPGNSGQEQPSFFSWIMNSCAMNVPSESSESSSSEPSEEAQETPDMQKRTKAHLERKRNREIRLQRLIRLERMLREKMAKNPELRKMLPEEVFLTKEEAARMQERQEREAAAVAVQQRDEAAQTVDAAQADLNTLLKIEAELKAELAKLQCILKEPPSSYAMVEDGREKLKSIGEAVLLDRTVFESPKKERVTMRDFAVDVHWEDIDEAPNASPASPDFGCSSWKSRPQTFGTCRTKGTQASLLIESSTVSEDESEQGLYFVGSRKVKDGGLEILLSTQHKKESNRGDRTATTTHRSASLIRSYNERNVKPARSNMWRPKKKLHMEGLTPPRAATPERHPPLFKHKASQTTETQPGMKISRLKGQRENTYSEFTLSTEESSDTAKFTFTHKAKPSVSKSKRNRDDSIGSTESYQESRRNNTVRPRLSSVRITARPSARVHVFNKESKRSSIPAPASSKPSTRLVSTRATTRTSTRAATTISSTSNAAPLSHGKRSHSVMPASPCSYYENARTSRSVSPRQRARQGRCTWQHLSDRPAHTYESVMSKPSRSTILLINTAQVSSDQPAVVGSRNLRESRQLPLEPHLLEREDLGCGQKQKWDQPMQWHGKPNSFRARRGNSDQDNRQPDNKQWKEEVLICHQQNNDTGQGDLTAALASRLAEIPERHTAVVAHPPLFAPEQPAALPPPEFVQASGHAAPGEPKAQEKSVSQEQQSETTSCTSLSRATGKSSYGTPAQSIPSYSFLRSREPRAKHVHEPQMRRSHTEAVVYFLLLLAALVCLLAVVDLLASKSVRDGNAVNANQTIPTTVTIRKLAPALQRPLGGLSPCHDFYSSACFKPTAQIATDVAVVRHLEDVLLQQHDSPLRTLWGECVNASQRPDAWAQFRQLLATVSLEGWPFSRTAPARPPAAVWEAAAHLLRLLNLPALASLSVWDHPEHRGKFIVALEPPCLLINSSAASHNWSVLWHTRAAGAVLSAFGLEDPDAAPEVTALERRLAQLAEPPLTGSSGRVERMAALFRFRHFVAQALHRLVHVTDSTEIWLREPSFVQGLLLLLDESSSRVPLNYLGFRVLVRVAPFLPAVPGDVGSLLALHLAHGRALELDTAHACLRLAAQAQPHLALLAVYRGGRELFDRLWRLDFAGRLRAAVEARLQRSAGLLDAATRIQALRRLRRLEVRVFFPDWVRAPPGEEPLSSRGLGAFVEANSRMTALRQAVRPGARWLGSPLDGHCSRGSRSLYVPASLAEPSVARLSARASACLLRELLLDAPSSLFRRCFPSAEVFIDAAALPVAWELFQATRYNTSRSGSSGDLFFTHFSADLCQWRSRVILPLSSSSEFRSTFNCSRNDAMAKLQTCAVWGS</sequence>
<evidence type="ECO:0000313" key="4">
    <source>
        <dbReference type="EMBL" id="KAK8758074.1"/>
    </source>
</evidence>
<feature type="compositionally biased region" description="Basic and acidic residues" evidence="2">
    <location>
        <begin position="629"/>
        <end position="649"/>
    </location>
</feature>
<feature type="region of interest" description="Disordered" evidence="2">
    <location>
        <begin position="1425"/>
        <end position="1537"/>
    </location>
</feature>
<feature type="region of interest" description="Disordered" evidence="2">
    <location>
        <begin position="1711"/>
        <end position="1772"/>
    </location>
</feature>
<feature type="compositionally biased region" description="Polar residues" evidence="2">
    <location>
        <begin position="403"/>
        <end position="416"/>
    </location>
</feature>
<feature type="compositionally biased region" description="Polar residues" evidence="2">
    <location>
        <begin position="429"/>
        <end position="438"/>
    </location>
</feature>
<feature type="compositionally biased region" description="Polar residues" evidence="2">
    <location>
        <begin position="1402"/>
        <end position="1411"/>
    </location>
</feature>
<dbReference type="SUPFAM" id="SSF55486">
    <property type="entry name" value="Metalloproteases ('zincins'), catalytic domain"/>
    <property type="match status" value="1"/>
</dbReference>
<feature type="compositionally biased region" description="Low complexity" evidence="2">
    <location>
        <begin position="33"/>
        <end position="56"/>
    </location>
</feature>
<accession>A0AAQ4D6I4</accession>
<feature type="compositionally biased region" description="Low complexity" evidence="2">
    <location>
        <begin position="1740"/>
        <end position="1757"/>
    </location>
</feature>
<evidence type="ECO:0000313" key="5">
    <source>
        <dbReference type="Proteomes" id="UP001321473"/>
    </source>
</evidence>
<feature type="compositionally biased region" description="Polar residues" evidence="2">
    <location>
        <begin position="801"/>
        <end position="820"/>
    </location>
</feature>
<feature type="compositionally biased region" description="Pro residues" evidence="2">
    <location>
        <begin position="20"/>
        <end position="31"/>
    </location>
</feature>
<feature type="region of interest" description="Disordered" evidence="2">
    <location>
        <begin position="596"/>
        <end position="733"/>
    </location>
</feature>
<dbReference type="Proteomes" id="UP001321473">
    <property type="component" value="Unassembled WGS sequence"/>
</dbReference>